<feature type="compositionally biased region" description="Low complexity" evidence="1">
    <location>
        <begin position="107"/>
        <end position="117"/>
    </location>
</feature>
<evidence type="ECO:0000313" key="3">
    <source>
        <dbReference type="Proteomes" id="UP000294933"/>
    </source>
</evidence>
<reference evidence="2 3" key="1">
    <citation type="submission" date="2018-06" db="EMBL/GenBank/DDBJ databases">
        <title>A transcriptomic atlas of mushroom development highlights an independent origin of complex multicellularity.</title>
        <authorList>
            <consortium name="DOE Joint Genome Institute"/>
            <person name="Krizsan K."/>
            <person name="Almasi E."/>
            <person name="Merenyi Z."/>
            <person name="Sahu N."/>
            <person name="Viragh M."/>
            <person name="Koszo T."/>
            <person name="Mondo S."/>
            <person name="Kiss B."/>
            <person name="Balint B."/>
            <person name="Kues U."/>
            <person name="Barry K."/>
            <person name="Hegedus J.C."/>
            <person name="Henrissat B."/>
            <person name="Johnson J."/>
            <person name="Lipzen A."/>
            <person name="Ohm R."/>
            <person name="Nagy I."/>
            <person name="Pangilinan J."/>
            <person name="Yan J."/>
            <person name="Xiong Y."/>
            <person name="Grigoriev I.V."/>
            <person name="Hibbett D.S."/>
            <person name="Nagy L.G."/>
        </authorList>
    </citation>
    <scope>NUCLEOTIDE SEQUENCE [LARGE SCALE GENOMIC DNA]</scope>
    <source>
        <strain evidence="2 3">SZMC22713</strain>
    </source>
</reference>
<feature type="region of interest" description="Disordered" evidence="1">
    <location>
        <begin position="15"/>
        <end position="126"/>
    </location>
</feature>
<name>A0A4Y7QBY0_9AGAM</name>
<dbReference type="Proteomes" id="UP000294933">
    <property type="component" value="Unassembled WGS sequence"/>
</dbReference>
<organism evidence="2 3">
    <name type="scientific">Rickenella mellea</name>
    <dbReference type="NCBI Taxonomy" id="50990"/>
    <lineage>
        <taxon>Eukaryota</taxon>
        <taxon>Fungi</taxon>
        <taxon>Dikarya</taxon>
        <taxon>Basidiomycota</taxon>
        <taxon>Agaricomycotina</taxon>
        <taxon>Agaricomycetes</taxon>
        <taxon>Hymenochaetales</taxon>
        <taxon>Rickenellaceae</taxon>
        <taxon>Rickenella</taxon>
    </lineage>
</organism>
<feature type="compositionally biased region" description="Low complexity" evidence="1">
    <location>
        <begin position="59"/>
        <end position="80"/>
    </location>
</feature>
<accession>A0A4Y7QBY0</accession>
<keyword evidence="3" id="KW-1185">Reference proteome</keyword>
<feature type="non-terminal residue" evidence="2">
    <location>
        <position position="126"/>
    </location>
</feature>
<evidence type="ECO:0000313" key="2">
    <source>
        <dbReference type="EMBL" id="TDL24359.1"/>
    </source>
</evidence>
<proteinExistence type="predicted"/>
<dbReference type="VEuPathDB" id="FungiDB:BD410DRAFT_786472"/>
<protein>
    <submittedName>
        <fullName evidence="2">Uncharacterized protein</fullName>
    </submittedName>
</protein>
<feature type="compositionally biased region" description="Gly residues" evidence="1">
    <location>
        <begin position="81"/>
        <end position="93"/>
    </location>
</feature>
<dbReference type="EMBL" id="ML170167">
    <property type="protein sequence ID" value="TDL24359.1"/>
    <property type="molecule type" value="Genomic_DNA"/>
</dbReference>
<sequence>MAPIRERLLSTISVHEAGSQREAPEIDYDKGTVFAARPPGSFPTTNKSKLEVEHTARMGSNTSKTRSSSGSKTTSYSTGGSSSGGGGDGGGDYGTTHHGHHGHHEPSSYSDSNDNSGGDSGGDGGG</sequence>
<feature type="compositionally biased region" description="Basic and acidic residues" evidence="1">
    <location>
        <begin position="18"/>
        <end position="30"/>
    </location>
</feature>
<evidence type="ECO:0000256" key="1">
    <source>
        <dbReference type="SAM" id="MobiDB-lite"/>
    </source>
</evidence>
<gene>
    <name evidence="2" type="ORF">BD410DRAFT_786472</name>
</gene>
<dbReference type="AlphaFoldDB" id="A0A4Y7QBY0"/>